<sequence>MNKAEILIIDDEPQIRKLLQINLESNDYKVIQASNGKEGLILAANHPPEVILLDIGLPDKSGHEVLKELREWYNKPIIILSVQDNETDIISALDNGATDYLTKPFRTGELLARIRSAIRRSQNTTNNSSIVCGDIEIDFVARIVKRKGEIVKLTSTEYNLLILFAKNEGKVLTHQFILKEIWGYGYQTETQYLRVFVGTLRKKIEENYNNPQHIITESGVGYRFE</sequence>
<evidence type="ECO:0000256" key="5">
    <source>
        <dbReference type="ARBA" id="ARBA00023015"/>
    </source>
</evidence>
<dbReference type="FunFam" id="3.40.50.2300:FF:000021">
    <property type="entry name" value="Two-component system response regulator KdpE"/>
    <property type="match status" value="1"/>
</dbReference>
<proteinExistence type="predicted"/>
<dbReference type="Gene3D" id="1.10.10.10">
    <property type="entry name" value="Winged helix-like DNA-binding domain superfamily/Winged helix DNA-binding domain"/>
    <property type="match status" value="1"/>
</dbReference>
<dbReference type="GO" id="GO:0032993">
    <property type="term" value="C:protein-DNA complex"/>
    <property type="evidence" value="ECO:0007669"/>
    <property type="project" value="TreeGrafter"/>
</dbReference>
<gene>
    <name evidence="12" type="ORF">GOQ30_17035</name>
</gene>
<evidence type="ECO:0000256" key="8">
    <source>
        <dbReference type="PROSITE-ProRule" id="PRU00169"/>
    </source>
</evidence>
<dbReference type="GO" id="GO:0045893">
    <property type="term" value="P:positive regulation of DNA-templated transcription"/>
    <property type="evidence" value="ECO:0007669"/>
    <property type="project" value="UniProtKB-ARBA"/>
</dbReference>
<keyword evidence="6 9" id="KW-0238">DNA-binding</keyword>
<comment type="caution">
    <text evidence="12">The sequence shown here is derived from an EMBL/GenBank/DDBJ whole genome shotgun (WGS) entry which is preliminary data.</text>
</comment>
<feature type="domain" description="OmpR/PhoB-type" evidence="11">
    <location>
        <begin position="127"/>
        <end position="225"/>
    </location>
</feature>
<keyword evidence="2" id="KW-0963">Cytoplasm</keyword>
<dbReference type="Gene3D" id="3.40.50.2300">
    <property type="match status" value="1"/>
</dbReference>
<dbReference type="OrthoDB" id="9790442at2"/>
<dbReference type="CDD" id="cd17620">
    <property type="entry name" value="REC_OmpR_KdpE-like"/>
    <property type="match status" value="1"/>
</dbReference>
<dbReference type="Pfam" id="PF00486">
    <property type="entry name" value="Trans_reg_C"/>
    <property type="match status" value="1"/>
</dbReference>
<dbReference type="SMART" id="SM00448">
    <property type="entry name" value="REC"/>
    <property type="match status" value="1"/>
</dbReference>
<feature type="DNA-binding region" description="OmpR/PhoB-type" evidence="9">
    <location>
        <begin position="127"/>
        <end position="225"/>
    </location>
</feature>
<evidence type="ECO:0000259" key="11">
    <source>
        <dbReference type="PROSITE" id="PS51755"/>
    </source>
</evidence>
<comment type="subcellular location">
    <subcellularLocation>
        <location evidence="1">Cytoplasm</location>
    </subcellularLocation>
</comment>
<dbReference type="SUPFAM" id="SSF52172">
    <property type="entry name" value="CheY-like"/>
    <property type="match status" value="1"/>
</dbReference>
<evidence type="ECO:0000259" key="10">
    <source>
        <dbReference type="PROSITE" id="PS50110"/>
    </source>
</evidence>
<evidence type="ECO:0000313" key="13">
    <source>
        <dbReference type="Proteomes" id="UP000431264"/>
    </source>
</evidence>
<evidence type="ECO:0000256" key="1">
    <source>
        <dbReference type="ARBA" id="ARBA00004496"/>
    </source>
</evidence>
<keyword evidence="7" id="KW-0804">Transcription</keyword>
<organism evidence="12 13">
    <name type="scientific">Flavobacterium profundi</name>
    <dbReference type="NCBI Taxonomy" id="1774945"/>
    <lineage>
        <taxon>Bacteria</taxon>
        <taxon>Pseudomonadati</taxon>
        <taxon>Bacteroidota</taxon>
        <taxon>Flavobacteriia</taxon>
        <taxon>Flavobacteriales</taxon>
        <taxon>Flavobacteriaceae</taxon>
        <taxon>Flavobacterium</taxon>
    </lineage>
</organism>
<evidence type="ECO:0000256" key="6">
    <source>
        <dbReference type="ARBA" id="ARBA00023125"/>
    </source>
</evidence>
<dbReference type="PANTHER" id="PTHR48111">
    <property type="entry name" value="REGULATOR OF RPOS"/>
    <property type="match status" value="1"/>
</dbReference>
<dbReference type="GO" id="GO:0000987">
    <property type="term" value="F:cis-regulatory region sequence-specific DNA binding"/>
    <property type="evidence" value="ECO:0007669"/>
    <property type="project" value="UniProtKB-ARBA"/>
</dbReference>
<dbReference type="GO" id="GO:0005829">
    <property type="term" value="C:cytosol"/>
    <property type="evidence" value="ECO:0007669"/>
    <property type="project" value="TreeGrafter"/>
</dbReference>
<dbReference type="Pfam" id="PF00072">
    <property type="entry name" value="Response_reg"/>
    <property type="match status" value="1"/>
</dbReference>
<dbReference type="Gene3D" id="6.10.250.690">
    <property type="match status" value="1"/>
</dbReference>
<dbReference type="GO" id="GO:0000156">
    <property type="term" value="F:phosphorelay response regulator activity"/>
    <property type="evidence" value="ECO:0007669"/>
    <property type="project" value="TreeGrafter"/>
</dbReference>
<dbReference type="GO" id="GO:0042802">
    <property type="term" value="F:identical protein binding"/>
    <property type="evidence" value="ECO:0007669"/>
    <property type="project" value="UniProtKB-ARBA"/>
</dbReference>
<keyword evidence="5" id="KW-0805">Transcription regulation</keyword>
<dbReference type="InterPro" id="IPR036388">
    <property type="entry name" value="WH-like_DNA-bd_sf"/>
</dbReference>
<protein>
    <submittedName>
        <fullName evidence="12">Response regulator</fullName>
    </submittedName>
</protein>
<evidence type="ECO:0000313" key="12">
    <source>
        <dbReference type="EMBL" id="MVO10879.1"/>
    </source>
</evidence>
<evidence type="ECO:0000256" key="7">
    <source>
        <dbReference type="ARBA" id="ARBA00023163"/>
    </source>
</evidence>
<reference evidence="13" key="1">
    <citation type="submission" date="2019-05" db="EMBL/GenBank/DDBJ databases">
        <title>Flavobacterium profundi sp. nov., isolated from a deep-sea seamount.</title>
        <authorList>
            <person name="Zhang D.-C."/>
        </authorList>
    </citation>
    <scope>NUCLEOTIDE SEQUENCE [LARGE SCALE GENOMIC DNA]</scope>
    <source>
        <strain evidence="13">TP390</strain>
    </source>
</reference>
<dbReference type="InterPro" id="IPR011006">
    <property type="entry name" value="CheY-like_superfamily"/>
</dbReference>
<keyword evidence="13" id="KW-1185">Reference proteome</keyword>
<dbReference type="Proteomes" id="UP000431264">
    <property type="component" value="Unassembled WGS sequence"/>
</dbReference>
<evidence type="ECO:0000256" key="3">
    <source>
        <dbReference type="ARBA" id="ARBA00022553"/>
    </source>
</evidence>
<feature type="modified residue" description="4-aspartylphosphate" evidence="8">
    <location>
        <position position="54"/>
    </location>
</feature>
<dbReference type="SMART" id="SM00862">
    <property type="entry name" value="Trans_reg_C"/>
    <property type="match status" value="1"/>
</dbReference>
<name>A0A6I4IVA6_9FLAO</name>
<keyword evidence="3 8" id="KW-0597">Phosphoprotein</keyword>
<accession>A0A6I4IVA6</accession>
<dbReference type="PROSITE" id="PS51755">
    <property type="entry name" value="OMPR_PHOB"/>
    <property type="match status" value="1"/>
</dbReference>
<evidence type="ECO:0000256" key="2">
    <source>
        <dbReference type="ARBA" id="ARBA00022490"/>
    </source>
</evidence>
<keyword evidence="4" id="KW-0902">Two-component regulatory system</keyword>
<dbReference type="InterPro" id="IPR039420">
    <property type="entry name" value="WalR-like"/>
</dbReference>
<dbReference type="InterPro" id="IPR001789">
    <property type="entry name" value="Sig_transdc_resp-reg_receiver"/>
</dbReference>
<feature type="domain" description="Response regulatory" evidence="10">
    <location>
        <begin position="5"/>
        <end position="118"/>
    </location>
</feature>
<dbReference type="InterPro" id="IPR001867">
    <property type="entry name" value="OmpR/PhoB-type_DNA-bd"/>
</dbReference>
<evidence type="ECO:0000256" key="4">
    <source>
        <dbReference type="ARBA" id="ARBA00023012"/>
    </source>
</evidence>
<dbReference type="AlphaFoldDB" id="A0A6I4IVA6"/>
<dbReference type="EMBL" id="WQLW01000017">
    <property type="protein sequence ID" value="MVO10879.1"/>
    <property type="molecule type" value="Genomic_DNA"/>
</dbReference>
<evidence type="ECO:0000256" key="9">
    <source>
        <dbReference type="PROSITE-ProRule" id="PRU01091"/>
    </source>
</evidence>
<dbReference type="PANTHER" id="PTHR48111:SF50">
    <property type="entry name" value="KDP OPERON TRANSCRIPTIONAL REGULATORY PROTEIN KDPE"/>
    <property type="match status" value="1"/>
</dbReference>
<dbReference type="RefSeq" id="WP_140999302.1">
    <property type="nucleotide sequence ID" value="NZ_VDCZ01000017.1"/>
</dbReference>
<dbReference type="PROSITE" id="PS50110">
    <property type="entry name" value="RESPONSE_REGULATORY"/>
    <property type="match status" value="1"/>
</dbReference>
<dbReference type="CDD" id="cd00383">
    <property type="entry name" value="trans_reg_C"/>
    <property type="match status" value="1"/>
</dbReference>